<sequence>MKFNTCTLPAPSPPGLDWDLQLDYRTVLPPPSHTCSQPIGSPHAGASPSRSTAGSRTPTRAPEPLPPSALASLGARPVGSYSWLSQQSRSRWY</sequence>
<dbReference type="AlphaFoldDB" id="A0A067T4U0"/>
<dbReference type="Proteomes" id="UP000027222">
    <property type="component" value="Unassembled WGS sequence"/>
</dbReference>
<proteinExistence type="predicted"/>
<protein>
    <submittedName>
        <fullName evidence="2">Uncharacterized protein</fullName>
    </submittedName>
</protein>
<accession>A0A067T4U0</accession>
<organism evidence="2 3">
    <name type="scientific">Galerina marginata (strain CBS 339.88)</name>
    <dbReference type="NCBI Taxonomy" id="685588"/>
    <lineage>
        <taxon>Eukaryota</taxon>
        <taxon>Fungi</taxon>
        <taxon>Dikarya</taxon>
        <taxon>Basidiomycota</taxon>
        <taxon>Agaricomycotina</taxon>
        <taxon>Agaricomycetes</taxon>
        <taxon>Agaricomycetidae</taxon>
        <taxon>Agaricales</taxon>
        <taxon>Agaricineae</taxon>
        <taxon>Strophariaceae</taxon>
        <taxon>Galerina</taxon>
    </lineage>
</organism>
<evidence type="ECO:0000313" key="2">
    <source>
        <dbReference type="EMBL" id="KDR74018.1"/>
    </source>
</evidence>
<evidence type="ECO:0000313" key="3">
    <source>
        <dbReference type="Proteomes" id="UP000027222"/>
    </source>
</evidence>
<feature type="region of interest" description="Disordered" evidence="1">
    <location>
        <begin position="29"/>
        <end position="74"/>
    </location>
</feature>
<name>A0A067T4U0_GALM3</name>
<dbReference type="EMBL" id="KL142384">
    <property type="protein sequence ID" value="KDR74018.1"/>
    <property type="molecule type" value="Genomic_DNA"/>
</dbReference>
<evidence type="ECO:0000256" key="1">
    <source>
        <dbReference type="SAM" id="MobiDB-lite"/>
    </source>
</evidence>
<gene>
    <name evidence="2" type="ORF">GALMADRAFT_598101</name>
</gene>
<keyword evidence="3" id="KW-1185">Reference proteome</keyword>
<reference evidence="3" key="1">
    <citation type="journal article" date="2014" name="Proc. Natl. Acad. Sci. U.S.A.">
        <title>Extensive sampling of basidiomycete genomes demonstrates inadequacy of the white-rot/brown-rot paradigm for wood decay fungi.</title>
        <authorList>
            <person name="Riley R."/>
            <person name="Salamov A.A."/>
            <person name="Brown D.W."/>
            <person name="Nagy L.G."/>
            <person name="Floudas D."/>
            <person name="Held B.W."/>
            <person name="Levasseur A."/>
            <person name="Lombard V."/>
            <person name="Morin E."/>
            <person name="Otillar R."/>
            <person name="Lindquist E.A."/>
            <person name="Sun H."/>
            <person name="LaButti K.M."/>
            <person name="Schmutz J."/>
            <person name="Jabbour D."/>
            <person name="Luo H."/>
            <person name="Baker S.E."/>
            <person name="Pisabarro A.G."/>
            <person name="Walton J.D."/>
            <person name="Blanchette R.A."/>
            <person name="Henrissat B."/>
            <person name="Martin F."/>
            <person name="Cullen D."/>
            <person name="Hibbett D.S."/>
            <person name="Grigoriev I.V."/>
        </authorList>
    </citation>
    <scope>NUCLEOTIDE SEQUENCE [LARGE SCALE GENOMIC DNA]</scope>
    <source>
        <strain evidence="3">CBS 339.88</strain>
    </source>
</reference>
<feature type="compositionally biased region" description="Polar residues" evidence="1">
    <location>
        <begin position="48"/>
        <end position="58"/>
    </location>
</feature>
<dbReference type="HOGENOM" id="CLU_2399823_0_0_1"/>